<dbReference type="EMBL" id="PUGT01000102">
    <property type="protein sequence ID" value="PQN09513.1"/>
    <property type="molecule type" value="Genomic_DNA"/>
</dbReference>
<keyword evidence="6" id="KW-0472">Membrane</keyword>
<keyword evidence="1" id="KW-0813">Transport</keyword>
<dbReference type="Gene3D" id="3.40.50.300">
    <property type="entry name" value="P-loop containing nucleotide triphosphate hydrolases"/>
    <property type="match status" value="2"/>
</dbReference>
<evidence type="ECO:0000313" key="7">
    <source>
        <dbReference type="EMBL" id="PQN09513.1"/>
    </source>
</evidence>
<keyword evidence="4 7" id="KW-0067">ATP-binding</keyword>
<accession>A0A2S8DE32</accession>
<reference evidence="8 10" key="2">
    <citation type="submission" date="2018-11" db="EMBL/GenBank/DDBJ databases">
        <authorList>
            <consortium name="Pathogen Informatics"/>
        </authorList>
    </citation>
    <scope>NUCLEOTIDE SEQUENCE [LARGE SCALE GENOMIC DNA]</scope>
    <source>
        <strain evidence="8 10">NCTC11868</strain>
    </source>
</reference>
<keyword evidence="5" id="KW-1278">Translocase</keyword>
<keyword evidence="3" id="KW-0547">Nucleotide-binding</keyword>
<proteinExistence type="predicted"/>
<sequence length="122" mass="13009">MEALLQLKGIDKAFPGVKALSGAALNVYPGRVMALVGENGAGNTRGVDVGAKKEIYQLINQFNADGLSIILVSSEMPEVLGMSDRIIVMHEGHLSGEFTREQATQEVLMAAAVGKLNRVNQE</sequence>
<evidence type="ECO:0000256" key="2">
    <source>
        <dbReference type="ARBA" id="ARBA00022475"/>
    </source>
</evidence>
<evidence type="ECO:0000313" key="10">
    <source>
        <dbReference type="Proteomes" id="UP000274225"/>
    </source>
</evidence>
<dbReference type="EC" id="3.6.3.17" evidence="8"/>
<evidence type="ECO:0000256" key="6">
    <source>
        <dbReference type="ARBA" id="ARBA00023136"/>
    </source>
</evidence>
<dbReference type="PANTHER" id="PTHR43790:SF3">
    <property type="entry name" value="D-ALLOSE IMPORT ATP-BINDING PROTEIN ALSA-RELATED"/>
    <property type="match status" value="1"/>
</dbReference>
<dbReference type="GO" id="GO:0016787">
    <property type="term" value="F:hydrolase activity"/>
    <property type="evidence" value="ECO:0007669"/>
    <property type="project" value="UniProtKB-KW"/>
</dbReference>
<evidence type="ECO:0000256" key="1">
    <source>
        <dbReference type="ARBA" id="ARBA00022448"/>
    </source>
</evidence>
<dbReference type="PANTHER" id="PTHR43790">
    <property type="entry name" value="CARBOHYDRATE TRANSPORT ATP-BINDING PROTEIN MG119-RELATED"/>
    <property type="match status" value="1"/>
</dbReference>
<gene>
    <name evidence="8" type="primary">rbsA-3</name>
    <name evidence="7" type="ORF">C5K18_07600</name>
    <name evidence="8" type="ORF">NCTC11868_01061</name>
</gene>
<dbReference type="Proteomes" id="UP000274225">
    <property type="component" value="Unassembled WGS sequence"/>
</dbReference>
<name>A0A2S8DE32_SHIDY</name>
<dbReference type="AlphaFoldDB" id="A0A2S8DE32"/>
<evidence type="ECO:0000256" key="4">
    <source>
        <dbReference type="ARBA" id="ARBA00022840"/>
    </source>
</evidence>
<keyword evidence="2" id="KW-1003">Cell membrane</keyword>
<keyword evidence="8" id="KW-0378">Hydrolase</keyword>
<dbReference type="InterPro" id="IPR050107">
    <property type="entry name" value="ABC_carbohydrate_import_ATPase"/>
</dbReference>
<dbReference type="SUPFAM" id="SSF52540">
    <property type="entry name" value="P-loop containing nucleoside triphosphate hydrolases"/>
    <property type="match status" value="1"/>
</dbReference>
<reference evidence="7 9" key="1">
    <citation type="submission" date="2018-02" db="EMBL/GenBank/DDBJ databases">
        <title>Distribution and characterization of Shiga toxin converting temperate phage carried by Shigella flexneri in Hispaniola.</title>
        <authorList>
            <person name="Fogolari M."/>
            <person name="Mavian C."/>
            <person name="Angeletti S."/>
            <person name="Salemi M."/>
            <person name="Lampel K.A."/>
            <person name="Maurelli A.T."/>
        </authorList>
    </citation>
    <scope>NUCLEOTIDE SEQUENCE [LARGE SCALE GENOMIC DNA]</scope>
    <source>
        <strain evidence="7 9">BS979</strain>
    </source>
</reference>
<organism evidence="7 9">
    <name type="scientific">Shigella dysenteriae</name>
    <dbReference type="NCBI Taxonomy" id="622"/>
    <lineage>
        <taxon>Bacteria</taxon>
        <taxon>Pseudomonadati</taxon>
        <taxon>Pseudomonadota</taxon>
        <taxon>Gammaproteobacteria</taxon>
        <taxon>Enterobacterales</taxon>
        <taxon>Enterobacteriaceae</taxon>
        <taxon>Shigella</taxon>
    </lineage>
</organism>
<evidence type="ECO:0000313" key="8">
    <source>
        <dbReference type="EMBL" id="VDG86939.1"/>
    </source>
</evidence>
<dbReference type="InterPro" id="IPR027417">
    <property type="entry name" value="P-loop_NTPase"/>
</dbReference>
<evidence type="ECO:0000313" key="9">
    <source>
        <dbReference type="Proteomes" id="UP000238186"/>
    </source>
</evidence>
<dbReference type="GO" id="GO:0005524">
    <property type="term" value="F:ATP binding"/>
    <property type="evidence" value="ECO:0007669"/>
    <property type="project" value="UniProtKB-KW"/>
</dbReference>
<dbReference type="EMBL" id="UYIT01000003">
    <property type="protein sequence ID" value="VDG86939.1"/>
    <property type="molecule type" value="Genomic_DNA"/>
</dbReference>
<protein>
    <submittedName>
        <fullName evidence="7">Ribose ABC transporter ATP-binding protein</fullName>
    </submittedName>
    <submittedName>
        <fullName evidence="8">Ribose import ATP-binding protein rbsA</fullName>
        <ecNumber evidence="8">3.6.3.17</ecNumber>
    </submittedName>
</protein>
<evidence type="ECO:0000256" key="3">
    <source>
        <dbReference type="ARBA" id="ARBA00022741"/>
    </source>
</evidence>
<evidence type="ECO:0000256" key="5">
    <source>
        <dbReference type="ARBA" id="ARBA00022967"/>
    </source>
</evidence>
<dbReference type="Proteomes" id="UP000238186">
    <property type="component" value="Unassembled WGS sequence"/>
</dbReference>